<proteinExistence type="predicted"/>
<gene>
    <name evidence="1" type="ORF">RDI58_014664</name>
</gene>
<keyword evidence="2" id="KW-1185">Reference proteome</keyword>
<evidence type="ECO:0000313" key="2">
    <source>
        <dbReference type="Proteomes" id="UP001371456"/>
    </source>
</evidence>
<dbReference type="EMBL" id="JBANQN010000006">
    <property type="protein sequence ID" value="KAK6786139.1"/>
    <property type="molecule type" value="Genomic_DNA"/>
</dbReference>
<organism evidence="1 2">
    <name type="scientific">Solanum bulbocastanum</name>
    <name type="common">Wild potato</name>
    <dbReference type="NCBI Taxonomy" id="147425"/>
    <lineage>
        <taxon>Eukaryota</taxon>
        <taxon>Viridiplantae</taxon>
        <taxon>Streptophyta</taxon>
        <taxon>Embryophyta</taxon>
        <taxon>Tracheophyta</taxon>
        <taxon>Spermatophyta</taxon>
        <taxon>Magnoliopsida</taxon>
        <taxon>eudicotyledons</taxon>
        <taxon>Gunneridae</taxon>
        <taxon>Pentapetalae</taxon>
        <taxon>asterids</taxon>
        <taxon>lamiids</taxon>
        <taxon>Solanales</taxon>
        <taxon>Solanaceae</taxon>
        <taxon>Solanoideae</taxon>
        <taxon>Solaneae</taxon>
        <taxon>Solanum</taxon>
    </lineage>
</organism>
<accession>A0AAN8TGD3</accession>
<protein>
    <submittedName>
        <fullName evidence="1">Uncharacterized protein</fullName>
    </submittedName>
</protein>
<dbReference type="Proteomes" id="UP001371456">
    <property type="component" value="Unassembled WGS sequence"/>
</dbReference>
<sequence>MSYFGDRPIIDETRVFIILSYKSVLVQRRFLRHLKNYSGRHFHKHKEGS</sequence>
<name>A0AAN8TGD3_SOLBU</name>
<evidence type="ECO:0000313" key="1">
    <source>
        <dbReference type="EMBL" id="KAK6786139.1"/>
    </source>
</evidence>
<comment type="caution">
    <text evidence="1">The sequence shown here is derived from an EMBL/GenBank/DDBJ whole genome shotgun (WGS) entry which is preliminary data.</text>
</comment>
<reference evidence="1 2" key="1">
    <citation type="submission" date="2024-02" db="EMBL/GenBank/DDBJ databases">
        <title>de novo genome assembly of Solanum bulbocastanum strain 11H21.</title>
        <authorList>
            <person name="Hosaka A.J."/>
        </authorList>
    </citation>
    <scope>NUCLEOTIDE SEQUENCE [LARGE SCALE GENOMIC DNA]</scope>
    <source>
        <tissue evidence="1">Young leaves</tissue>
    </source>
</reference>
<dbReference type="AlphaFoldDB" id="A0AAN8TGD3"/>